<dbReference type="PANTHER" id="PTHR11014:SF63">
    <property type="entry name" value="METALLOPEPTIDASE, PUTATIVE (AFU_ORTHOLOGUE AFUA_6G09600)-RELATED"/>
    <property type="match status" value="1"/>
</dbReference>
<evidence type="ECO:0000259" key="3">
    <source>
        <dbReference type="Pfam" id="PF07687"/>
    </source>
</evidence>
<evidence type="ECO:0000256" key="2">
    <source>
        <dbReference type="PIRSR" id="PIRSR005962-1"/>
    </source>
</evidence>
<dbReference type="InterPro" id="IPR017439">
    <property type="entry name" value="Amidohydrolase"/>
</dbReference>
<evidence type="ECO:0000313" key="4">
    <source>
        <dbReference type="EMBL" id="NDO78461.1"/>
    </source>
</evidence>
<dbReference type="InterPro" id="IPR002933">
    <property type="entry name" value="Peptidase_M20"/>
</dbReference>
<evidence type="ECO:0000256" key="1">
    <source>
        <dbReference type="ARBA" id="ARBA00022801"/>
    </source>
</evidence>
<name>A0A6N9R1E2_9MICC</name>
<feature type="domain" description="Peptidase M20 dimerisation" evidence="3">
    <location>
        <begin position="181"/>
        <end position="278"/>
    </location>
</feature>
<dbReference type="EMBL" id="WMHZ01000012">
    <property type="protein sequence ID" value="NDO78461.1"/>
    <property type="molecule type" value="Genomic_DNA"/>
</dbReference>
<proteinExistence type="predicted"/>
<dbReference type="InterPro" id="IPR036264">
    <property type="entry name" value="Bact_exopeptidase_dim_dom"/>
</dbReference>
<dbReference type="SUPFAM" id="SSF55031">
    <property type="entry name" value="Bacterial exopeptidase dimerisation domain"/>
    <property type="match status" value="1"/>
</dbReference>
<gene>
    <name evidence="4" type="ORF">GKZ75_09550</name>
</gene>
<dbReference type="Pfam" id="PF01546">
    <property type="entry name" value="Peptidase_M20"/>
    <property type="match status" value="1"/>
</dbReference>
<dbReference type="InterPro" id="IPR011650">
    <property type="entry name" value="Peptidase_M20_dimer"/>
</dbReference>
<feature type="binding site" evidence="2">
    <location>
        <position position="98"/>
    </location>
    <ligand>
        <name>Mn(2+)</name>
        <dbReference type="ChEBI" id="CHEBI:29035"/>
        <label>2</label>
    </ligand>
</feature>
<dbReference type="AlphaFoldDB" id="A0A6N9R1E2"/>
<feature type="binding site" evidence="2">
    <location>
        <position position="100"/>
    </location>
    <ligand>
        <name>Mn(2+)</name>
        <dbReference type="ChEBI" id="CHEBI:29035"/>
        <label>2</label>
    </ligand>
</feature>
<keyword evidence="2" id="KW-0479">Metal-binding</keyword>
<organism evidence="4 5">
    <name type="scientific">Kocuria marina subsp. indica</name>
    <dbReference type="NCBI Taxonomy" id="1049583"/>
    <lineage>
        <taxon>Bacteria</taxon>
        <taxon>Bacillati</taxon>
        <taxon>Actinomycetota</taxon>
        <taxon>Actinomycetes</taxon>
        <taxon>Micrococcales</taxon>
        <taxon>Micrococcaceae</taxon>
        <taxon>Kocuria</taxon>
    </lineage>
</organism>
<feature type="binding site" evidence="2">
    <location>
        <position position="134"/>
    </location>
    <ligand>
        <name>Mn(2+)</name>
        <dbReference type="ChEBI" id="CHEBI:29035"/>
        <label>2</label>
    </ligand>
</feature>
<dbReference type="Proteomes" id="UP000471026">
    <property type="component" value="Unassembled WGS sequence"/>
</dbReference>
<dbReference type="Gene3D" id="3.40.630.10">
    <property type="entry name" value="Zn peptidases"/>
    <property type="match status" value="1"/>
</dbReference>
<feature type="binding site" evidence="2">
    <location>
        <position position="357"/>
    </location>
    <ligand>
        <name>Mn(2+)</name>
        <dbReference type="ChEBI" id="CHEBI:29035"/>
        <label>2</label>
    </ligand>
</feature>
<dbReference type="GO" id="GO:0019877">
    <property type="term" value="P:diaminopimelate biosynthetic process"/>
    <property type="evidence" value="ECO:0007669"/>
    <property type="project" value="UniProtKB-ARBA"/>
</dbReference>
<dbReference type="PANTHER" id="PTHR11014">
    <property type="entry name" value="PEPTIDASE M20 FAMILY MEMBER"/>
    <property type="match status" value="1"/>
</dbReference>
<dbReference type="Gene3D" id="3.30.70.360">
    <property type="match status" value="1"/>
</dbReference>
<sequence>MAPQFEVPASDVIDWRRHIHAHPELSYKEHATSDFVMEKLTSFGLSPERPTETSVTVLIQGRGPGRTVALRADLDALPLQEETGDSFASTVDGVMHACGHDAHTAMLLGTARVLSGLTDSFDGAVKLIFQHAEETPPGGAKELVAQGVLEDVDAIFGVHMANQATGTISVRKGVTSTVAGGFFATIKGQGSHASMPQNGVDPVLVAAQVTVALNTIVSRSVAPDHMNVVNVGMIRAGEAPNVIPDTARIGVSMRTVGDEDWEVVRSRATDIVENTCAAYGATATFEWADGYPVIVNDDHVAQIGYDAAVQALGEDKVSWGPGTSASDDFAYFAREVPACFVFLGGGTAEDGLPYMNHHPKFDIKEEALEAGVRTEVQMALNYLAS</sequence>
<dbReference type="GO" id="GO:0050118">
    <property type="term" value="F:N-acetyldiaminopimelate deacetylase activity"/>
    <property type="evidence" value="ECO:0007669"/>
    <property type="project" value="UniProtKB-ARBA"/>
</dbReference>
<comment type="cofactor">
    <cofactor evidence="2">
        <name>Mn(2+)</name>
        <dbReference type="ChEBI" id="CHEBI:29035"/>
    </cofactor>
    <text evidence="2">The Mn(2+) ion enhances activity.</text>
</comment>
<keyword evidence="2" id="KW-0464">Manganese</keyword>
<evidence type="ECO:0000313" key="5">
    <source>
        <dbReference type="Proteomes" id="UP000471026"/>
    </source>
</evidence>
<reference evidence="4 5" key="1">
    <citation type="submission" date="2019-11" db="EMBL/GenBank/DDBJ databases">
        <title>Draft genome sequence of Kocuria indica DP-K7, a methyl red degrading Actinobacterium.</title>
        <authorList>
            <person name="Kumaran S."/>
            <person name="Tischler D."/>
            <person name="Ngo A.C.R."/>
            <person name="Schultes F."/>
        </authorList>
    </citation>
    <scope>NUCLEOTIDE SEQUENCE [LARGE SCALE GENOMIC DNA]</scope>
    <source>
        <strain evidence="4 5">DP-K7</strain>
    </source>
</reference>
<feature type="binding site" evidence="2">
    <location>
        <position position="159"/>
    </location>
    <ligand>
        <name>Mn(2+)</name>
        <dbReference type="ChEBI" id="CHEBI:29035"/>
        <label>2</label>
    </ligand>
</feature>
<keyword evidence="1 4" id="KW-0378">Hydrolase</keyword>
<dbReference type="Pfam" id="PF07687">
    <property type="entry name" value="M20_dimer"/>
    <property type="match status" value="1"/>
</dbReference>
<dbReference type="RefSeq" id="WP_162229797.1">
    <property type="nucleotide sequence ID" value="NZ_WMHZ01000012.1"/>
</dbReference>
<dbReference type="FunFam" id="3.30.70.360:FF:000001">
    <property type="entry name" value="N-acetyldiaminopimelate deacetylase"/>
    <property type="match status" value="1"/>
</dbReference>
<accession>A0A6N9R1E2</accession>
<dbReference type="SUPFAM" id="SSF53187">
    <property type="entry name" value="Zn-dependent exopeptidases"/>
    <property type="match status" value="1"/>
</dbReference>
<dbReference type="GO" id="GO:0046872">
    <property type="term" value="F:metal ion binding"/>
    <property type="evidence" value="ECO:0007669"/>
    <property type="project" value="UniProtKB-KW"/>
</dbReference>
<dbReference type="NCBIfam" id="TIGR01891">
    <property type="entry name" value="amidohydrolases"/>
    <property type="match status" value="1"/>
</dbReference>
<dbReference type="PIRSF" id="PIRSF005962">
    <property type="entry name" value="Pept_M20D_amidohydro"/>
    <property type="match status" value="1"/>
</dbReference>
<protein>
    <submittedName>
        <fullName evidence="4">Amidohydrolase</fullName>
    </submittedName>
</protein>
<comment type="caution">
    <text evidence="4">The sequence shown here is derived from an EMBL/GenBank/DDBJ whole genome shotgun (WGS) entry which is preliminary data.</text>
</comment>